<dbReference type="GO" id="GO:0008276">
    <property type="term" value="F:protein methyltransferase activity"/>
    <property type="evidence" value="ECO:0007669"/>
    <property type="project" value="InterPro"/>
</dbReference>
<evidence type="ECO:0000256" key="1">
    <source>
        <dbReference type="ARBA" id="ARBA00022603"/>
    </source>
</evidence>
<proteinExistence type="predicted"/>
<keyword evidence="2" id="KW-0808">Transferase</keyword>
<protein>
    <recommendedName>
        <fullName evidence="8">Peptide chain release factor N(5)-glutamine methyltransferase</fullName>
    </recommendedName>
</protein>
<organism evidence="6 7">
    <name type="scientific">Cavenderia fasciculata</name>
    <name type="common">Slime mold</name>
    <name type="synonym">Dictyostelium fasciculatum</name>
    <dbReference type="NCBI Taxonomy" id="261658"/>
    <lineage>
        <taxon>Eukaryota</taxon>
        <taxon>Amoebozoa</taxon>
        <taxon>Evosea</taxon>
        <taxon>Eumycetozoa</taxon>
        <taxon>Dictyostelia</taxon>
        <taxon>Acytosteliales</taxon>
        <taxon>Cavenderiaceae</taxon>
        <taxon>Cavenderia</taxon>
    </lineage>
</organism>
<evidence type="ECO:0000313" key="6">
    <source>
        <dbReference type="EMBL" id="EGG14683.1"/>
    </source>
</evidence>
<dbReference type="OrthoDB" id="269872at2759"/>
<dbReference type="InterPro" id="IPR050320">
    <property type="entry name" value="N5-glutamine_MTase"/>
</dbReference>
<accession>F4QBU5</accession>
<dbReference type="EMBL" id="GL883028">
    <property type="protein sequence ID" value="EGG14683.1"/>
    <property type="molecule type" value="Genomic_DNA"/>
</dbReference>
<dbReference type="GO" id="GO:0005739">
    <property type="term" value="C:mitochondrion"/>
    <property type="evidence" value="ECO:0007669"/>
    <property type="project" value="TreeGrafter"/>
</dbReference>
<dbReference type="RefSeq" id="XP_004351191.1">
    <property type="nucleotide sequence ID" value="XM_004351139.1"/>
</dbReference>
<dbReference type="Proteomes" id="UP000007797">
    <property type="component" value="Unassembled WGS sequence"/>
</dbReference>
<dbReference type="PANTHER" id="PTHR18895:SF74">
    <property type="entry name" value="MTRF1L RELEASE FACTOR GLUTAMINE METHYLTRANSFERASE"/>
    <property type="match status" value="1"/>
</dbReference>
<dbReference type="InterPro" id="IPR025714">
    <property type="entry name" value="Methyltranfer_dom"/>
</dbReference>
<dbReference type="KEGG" id="dfa:DFA_10941"/>
<dbReference type="InterPro" id="IPR040758">
    <property type="entry name" value="PrmC_N"/>
</dbReference>
<reference evidence="7" key="1">
    <citation type="journal article" date="2011" name="Genome Res.">
        <title>Phylogeny-wide analysis of social amoeba genomes highlights ancient origins for complex intercellular communication.</title>
        <authorList>
            <person name="Heidel A.J."/>
            <person name="Lawal H.M."/>
            <person name="Felder M."/>
            <person name="Schilde C."/>
            <person name="Helps N.R."/>
            <person name="Tunggal B."/>
            <person name="Rivero F."/>
            <person name="John U."/>
            <person name="Schleicher M."/>
            <person name="Eichinger L."/>
            <person name="Platzer M."/>
            <person name="Noegel A.A."/>
            <person name="Schaap P."/>
            <person name="Gloeckner G."/>
        </authorList>
    </citation>
    <scope>NUCLEOTIDE SEQUENCE [LARGE SCALE GENOMIC DNA]</scope>
    <source>
        <strain evidence="7">SH3</strain>
    </source>
</reference>
<dbReference type="InterPro" id="IPR029063">
    <property type="entry name" value="SAM-dependent_MTases_sf"/>
</dbReference>
<dbReference type="GO" id="GO:0032259">
    <property type="term" value="P:methylation"/>
    <property type="evidence" value="ECO:0007669"/>
    <property type="project" value="UniProtKB-KW"/>
</dbReference>
<dbReference type="Gene3D" id="3.40.50.150">
    <property type="entry name" value="Vaccinia Virus protein VP39"/>
    <property type="match status" value="1"/>
</dbReference>
<dbReference type="InterPro" id="IPR004556">
    <property type="entry name" value="HemK-like"/>
</dbReference>
<evidence type="ECO:0000259" key="4">
    <source>
        <dbReference type="Pfam" id="PF13847"/>
    </source>
</evidence>
<dbReference type="GeneID" id="14866666"/>
<evidence type="ECO:0000256" key="3">
    <source>
        <dbReference type="ARBA" id="ARBA00022691"/>
    </source>
</evidence>
<dbReference type="PROSITE" id="PS00092">
    <property type="entry name" value="N6_MTASE"/>
    <property type="match status" value="1"/>
</dbReference>
<evidence type="ECO:0000313" key="7">
    <source>
        <dbReference type="Proteomes" id="UP000007797"/>
    </source>
</evidence>
<dbReference type="NCBIfam" id="TIGR03534">
    <property type="entry name" value="RF_mod_PrmC"/>
    <property type="match status" value="1"/>
</dbReference>
<dbReference type="CDD" id="cd02440">
    <property type="entry name" value="AdoMet_MTases"/>
    <property type="match status" value="1"/>
</dbReference>
<keyword evidence="3" id="KW-0949">S-adenosyl-L-methionine</keyword>
<feature type="domain" description="Release factor glutamine methyltransferase N-terminal" evidence="5">
    <location>
        <begin position="68"/>
        <end position="122"/>
    </location>
</feature>
<dbReference type="Gene3D" id="1.10.8.10">
    <property type="entry name" value="DNA helicase RuvA subunit, C-terminal domain"/>
    <property type="match status" value="1"/>
</dbReference>
<feature type="domain" description="Methyltransferase" evidence="4">
    <location>
        <begin position="164"/>
        <end position="253"/>
    </location>
</feature>
<dbReference type="NCBIfam" id="TIGR00536">
    <property type="entry name" value="hemK_fam"/>
    <property type="match status" value="1"/>
</dbReference>
<dbReference type="OMA" id="GYRYFWK"/>
<dbReference type="Pfam" id="PF13847">
    <property type="entry name" value="Methyltransf_31"/>
    <property type="match status" value="1"/>
</dbReference>
<keyword evidence="7" id="KW-1185">Reference proteome</keyword>
<dbReference type="InterPro" id="IPR019874">
    <property type="entry name" value="RF_methyltr_PrmC"/>
</dbReference>
<dbReference type="AlphaFoldDB" id="F4QBU5"/>
<evidence type="ECO:0000259" key="5">
    <source>
        <dbReference type="Pfam" id="PF17827"/>
    </source>
</evidence>
<evidence type="ECO:0000256" key="2">
    <source>
        <dbReference type="ARBA" id="ARBA00022679"/>
    </source>
</evidence>
<keyword evidence="1" id="KW-0489">Methyltransferase</keyword>
<gene>
    <name evidence="6" type="ORF">DFA_10941</name>
</gene>
<dbReference type="SUPFAM" id="SSF53335">
    <property type="entry name" value="S-adenosyl-L-methionine-dependent methyltransferases"/>
    <property type="match status" value="1"/>
</dbReference>
<dbReference type="GO" id="GO:0003676">
    <property type="term" value="F:nucleic acid binding"/>
    <property type="evidence" value="ECO:0007669"/>
    <property type="project" value="InterPro"/>
</dbReference>
<dbReference type="Pfam" id="PF17827">
    <property type="entry name" value="PrmC_N"/>
    <property type="match status" value="1"/>
</dbReference>
<dbReference type="STRING" id="1054147.F4QBU5"/>
<evidence type="ECO:0008006" key="8">
    <source>
        <dbReference type="Google" id="ProtNLM"/>
    </source>
</evidence>
<dbReference type="InterPro" id="IPR002052">
    <property type="entry name" value="DNA_methylase_N6_adenine_CS"/>
</dbReference>
<name>F4QBU5_CACFS</name>
<dbReference type="PANTHER" id="PTHR18895">
    <property type="entry name" value="HEMK METHYLTRANSFERASE"/>
    <property type="match status" value="1"/>
</dbReference>
<sequence length="335" mass="38584">MFKSVIPNITKRCLFNNNNKNKNNIDIIEKCIKYYYCTSAFNTTTNARDLFDITRKQLKQAKNLDVAYSSMLDSRILFEHVVGLKENARIPKDLQLTPTQNKDLQEVIERRLNNEPIAYIVGHKYFWKHKFKCNHSTLIPRPDSETLIEQILELHNYEKQLPLNILDLGTGTGCLLLSLLEEFSNSKGVGIDQSLDALKVAKENSISLKMDNRSTFIQSNWVDSIVNQQHNNVPLKYNLIISNPPYISENEYQTLNPTVKQWEPITALVANDNGLREYDIISKSIRKHNLLSQDSNTLSNIPSFLVFEIGHTQEESVKKLVVDNGFEFNYKITCI</sequence>